<keyword evidence="11" id="KW-1185">Reference proteome</keyword>
<evidence type="ECO:0000256" key="2">
    <source>
        <dbReference type="ARBA" id="ARBA00008773"/>
    </source>
</evidence>
<dbReference type="PROSITE" id="PS00587">
    <property type="entry name" value="GLYCOSYL_HYDROL_F17"/>
    <property type="match status" value="1"/>
</dbReference>
<dbReference type="InterPro" id="IPR000490">
    <property type="entry name" value="Glyco_hydro_17"/>
</dbReference>
<proteinExistence type="inferred from homology"/>
<dbReference type="PANTHER" id="PTHR16631:SF14">
    <property type="entry name" value="FAMILY 17 GLUCOSIDASE SCW10-RELATED"/>
    <property type="match status" value="1"/>
</dbReference>
<evidence type="ECO:0000313" key="11">
    <source>
        <dbReference type="Proteomes" id="UP001162085"/>
    </source>
</evidence>
<evidence type="ECO:0000256" key="5">
    <source>
        <dbReference type="ARBA" id="ARBA00022729"/>
    </source>
</evidence>
<comment type="similarity">
    <text evidence="2 7">Belongs to the glycosyl hydrolase 17 family.</text>
</comment>
<dbReference type="Pfam" id="PF00332">
    <property type="entry name" value="Glyco_hydro_17"/>
    <property type="match status" value="1"/>
</dbReference>
<reference evidence="10" key="1">
    <citation type="submission" date="2022-10" db="EMBL/GenBank/DDBJ databases">
        <authorList>
            <person name="Byrne P K."/>
        </authorList>
    </citation>
    <scope>NUCLEOTIDE SEQUENCE</scope>
    <source>
        <strain evidence="10">ZP964</strain>
    </source>
</reference>
<dbReference type="EMBL" id="OX365934">
    <property type="protein sequence ID" value="CAI4064095.1"/>
    <property type="molecule type" value="Genomic_DNA"/>
</dbReference>
<keyword evidence="3" id="KW-0134">Cell wall</keyword>
<dbReference type="Proteomes" id="UP001162085">
    <property type="component" value="Chromosome 7"/>
</dbReference>
<keyword evidence="4" id="KW-0964">Secreted</keyword>
<evidence type="ECO:0000256" key="1">
    <source>
        <dbReference type="ARBA" id="ARBA00004191"/>
    </source>
</evidence>
<evidence type="ECO:0000256" key="3">
    <source>
        <dbReference type="ARBA" id="ARBA00022512"/>
    </source>
</evidence>
<protein>
    <recommendedName>
        <fullName evidence="12">Family 17 glucosidase SCW4</fullName>
    </recommendedName>
</protein>
<evidence type="ECO:0000256" key="8">
    <source>
        <dbReference type="RuleBase" id="RU004336"/>
    </source>
</evidence>
<evidence type="ECO:0000256" key="6">
    <source>
        <dbReference type="ARBA" id="ARBA00022801"/>
    </source>
</evidence>
<dbReference type="InterPro" id="IPR017853">
    <property type="entry name" value="GH"/>
</dbReference>
<evidence type="ECO:0008006" key="12">
    <source>
        <dbReference type="Google" id="ProtNLM"/>
    </source>
</evidence>
<name>A0ABN8WXZ1_SACUV</name>
<feature type="chain" id="PRO_5047042117" description="Family 17 glucosidase SCW4" evidence="9">
    <location>
        <begin position="20"/>
        <end position="387"/>
    </location>
</feature>
<evidence type="ECO:0000256" key="4">
    <source>
        <dbReference type="ARBA" id="ARBA00022525"/>
    </source>
</evidence>
<feature type="signal peptide" evidence="9">
    <location>
        <begin position="1"/>
        <end position="19"/>
    </location>
</feature>
<dbReference type="Gene3D" id="3.20.20.80">
    <property type="entry name" value="Glycosidases"/>
    <property type="match status" value="1"/>
</dbReference>
<accession>A0ABN8WXZ1</accession>
<evidence type="ECO:0000256" key="7">
    <source>
        <dbReference type="RuleBase" id="RU004335"/>
    </source>
</evidence>
<organism evidence="10 11">
    <name type="scientific">Saccharomyces uvarum</name>
    <name type="common">Yeast</name>
    <name type="synonym">Saccharomyces bayanus var. uvarum</name>
    <dbReference type="NCBI Taxonomy" id="230603"/>
    <lineage>
        <taxon>Eukaryota</taxon>
        <taxon>Fungi</taxon>
        <taxon>Dikarya</taxon>
        <taxon>Ascomycota</taxon>
        <taxon>Saccharomycotina</taxon>
        <taxon>Saccharomycetes</taxon>
        <taxon>Saccharomycetales</taxon>
        <taxon>Saccharomycetaceae</taxon>
        <taxon>Saccharomyces</taxon>
    </lineage>
</organism>
<comment type="subcellular location">
    <subcellularLocation>
        <location evidence="1">Secreted</location>
        <location evidence="1">Cell wall</location>
    </subcellularLocation>
</comment>
<keyword evidence="5 9" id="KW-0732">Signal</keyword>
<dbReference type="InterPro" id="IPR050732">
    <property type="entry name" value="Beta-glucan_modifiers"/>
</dbReference>
<keyword evidence="6 8" id="KW-0378">Hydrolase</keyword>
<evidence type="ECO:0000313" key="10">
    <source>
        <dbReference type="EMBL" id="CAI4064095.1"/>
    </source>
</evidence>
<keyword evidence="8" id="KW-0326">Glycosidase</keyword>
<dbReference type="PANTHER" id="PTHR16631">
    <property type="entry name" value="GLUCAN 1,3-BETA-GLUCOSIDASE"/>
    <property type="match status" value="1"/>
</dbReference>
<evidence type="ECO:0000256" key="9">
    <source>
        <dbReference type="SAM" id="SignalP"/>
    </source>
</evidence>
<dbReference type="SUPFAM" id="SSF51445">
    <property type="entry name" value="(Trans)glycosidases"/>
    <property type="match status" value="1"/>
</dbReference>
<sequence length="387" mass="39872">MRLSNLIASASLFSAAALAAPANHEHKDKRAVVTTTVQQQTTIVVNGAAPTQVAALQENAVVNSASAAVAATTSAAAATASPAAASPASAAASSSAAAVSSAAATSASSQAASSTASSSTASSSEDVSDFASGVKGITYTPYESSGSCKSADEVASDLAQLTDFPVIRLYGTDCNQVENVFKAKASNQKLFLGVYYVDQIQDSVGAIKSAVETYGSWDDVTTVSIGNELVNGNQATPAQVGEYIDTGRAALTAAGYSGPVVSVDTFIAVINNPDLCNYSDYMAVNAHAYFDKNTVAEDSGKWVLDQIQRVWTACDGKKDVIVTESGWPSKGETYGVAVPSKENQKNAVSSITSSCGSSTFLFTAFNDYWKADGAYGVEKYWGILSDE</sequence>
<gene>
    <name evidence="10" type="primary">SUVZ07G5010</name>
    <name evidence="10" type="ORF">SUVZ_07G5010</name>
</gene>